<evidence type="ECO:0000256" key="11">
    <source>
        <dbReference type="ARBA" id="ARBA00023180"/>
    </source>
</evidence>
<dbReference type="GO" id="GO:0008013">
    <property type="term" value="F:beta-catenin binding"/>
    <property type="evidence" value="ECO:0007669"/>
    <property type="project" value="TreeGrafter"/>
</dbReference>
<dbReference type="FunFam" id="2.60.40.60:FF:000039">
    <property type="entry name" value="FAT atypical cadherin 3"/>
    <property type="match status" value="1"/>
</dbReference>
<dbReference type="PROSITE" id="PS50268">
    <property type="entry name" value="CADHERIN_2"/>
    <property type="match status" value="9"/>
</dbReference>
<feature type="domain" description="Cadherin" evidence="13">
    <location>
        <begin position="492"/>
        <end position="597"/>
    </location>
</feature>
<sequence length="1120" mass="123239">MSVTGAPPLLLWVGAVWFGVVFALTFGHRANGSPRSGMSSSETLFGFAQSSYSGAIYENSGAKEYIQTTQKMGIHLGHPGGLDVEYSITDGDPNSIFTAEAVTVKDFSFLRIRTQTANYWMLNRERNSHFHLRVQARITYPGDITVVNYTNVNITVLDLNEFSPLFPTQPYEVNIPEDTPLFRSIGHVKASDADSGINGEIYYSFARETHTFAIHPTTGVISLTGAVRFKQQARYELEILAKDRGEPTSSRSISPNSRTTFTVDILPVNFNPPTINIHNHQTLIEHGNIGSLFAVLTVTDEDHGSNGEISSVAITNDPKRIFSLAAESANGKFNIMVVSTIDRETMPVDYNITITAVDKGLPPLTASVVVPVRVQDINDNPPEFEQSVYSVEISEIVPMNTPVVFVKAHDRDMGANAEVLYSIADGNKNNFFSIDPQSGLIRTAGQLDADMDMRVSLIVQAQDQANSGSRKTGQTRVVIVLKDYNDNSPVFNMALNYINVKENMPRGSRVTTVLANDEDSGDNGTLSYSIVNYDRVPFEIDPFSGEITTTEVLDFETMQRNYDIVVGVSDWGTPFRREDSMVLTVRLEDVNDNSPEFERTRCQGYLSRESPLKMDVVTLTAIDFDSGNIITYSITEGNADNCFSIVSSTGTITVNCDLSSYREDIRTLTIVASDSQHVSIPTTVNLTLVNNNRNPALASDYVRVSCQKTDVASRLQQQMQKSKLARMNEQIVSHSRNKQKNNAPTLSGTFPAYVEISEGADIGSVVLDFGTHVTDQDSGYDGKLVFVISGGNDPHGAFKLDSFTGKLQVLSPLDFEEKSEYTITLTAMDLGQPPMQMSVDVRVVVLDDNDNTPTFEQAQYSRVVSENTPVDSVVLQVKATDLDSGMNSEIEYSILSGGSDFTIDPVNGFIKIKRGLDRESRSVYRLTIQAKDSGLKAKLASTTTVTITITDINDNTPLFVPEKYLVRVREELPVGAIITTLAARDLDEGDNGRVSYSFAQGSEESFDLDSTTGSIRIKRLLDYEIKQVYNLTVIVTDHGEPALSSSCLVMVEVMDVDENRFPPVFPDFLANGSVPENLPIGSYVMHIQADDQDDPRSGVGQIFYTIQEGSGLGRFTIDVN</sequence>
<dbReference type="PANTHER" id="PTHR24027:SF438">
    <property type="entry name" value="CADHERIN 23"/>
    <property type="match status" value="1"/>
</dbReference>
<evidence type="ECO:0000256" key="8">
    <source>
        <dbReference type="ARBA" id="ARBA00022989"/>
    </source>
</evidence>
<dbReference type="Gene3D" id="2.60.40.60">
    <property type="entry name" value="Cadherins"/>
    <property type="match status" value="10"/>
</dbReference>
<evidence type="ECO:0000256" key="3">
    <source>
        <dbReference type="ARBA" id="ARBA00022692"/>
    </source>
</evidence>
<dbReference type="GO" id="GO:0045296">
    <property type="term" value="F:cadherin binding"/>
    <property type="evidence" value="ECO:0007669"/>
    <property type="project" value="TreeGrafter"/>
</dbReference>
<dbReference type="GO" id="GO:0005509">
    <property type="term" value="F:calcium ion binding"/>
    <property type="evidence" value="ECO:0007669"/>
    <property type="project" value="UniProtKB-UniRule"/>
</dbReference>
<protein>
    <recommendedName>
        <fullName evidence="13">Cadherin domain-containing protein</fullName>
    </recommendedName>
</protein>
<dbReference type="FunFam" id="2.60.40.60:FF:000033">
    <property type="entry name" value="FAT atypical cadherin 1"/>
    <property type="match status" value="2"/>
</dbReference>
<dbReference type="CDD" id="cd11304">
    <property type="entry name" value="Cadherin_repeat"/>
    <property type="match status" value="10"/>
</dbReference>
<evidence type="ECO:0000256" key="6">
    <source>
        <dbReference type="ARBA" id="ARBA00022837"/>
    </source>
</evidence>
<accession>A0A8S3ZY64</accession>
<name>A0A8S3ZY64_9EUPU</name>
<feature type="non-terminal residue" evidence="14">
    <location>
        <position position="1120"/>
    </location>
</feature>
<dbReference type="PANTHER" id="PTHR24027">
    <property type="entry name" value="CADHERIN-23"/>
    <property type="match status" value="1"/>
</dbReference>
<dbReference type="AlphaFoldDB" id="A0A8S3ZY64"/>
<dbReference type="FunFam" id="2.60.40.60:FF:000064">
    <property type="entry name" value="FAT atypical cadherin 1"/>
    <property type="match status" value="1"/>
</dbReference>
<dbReference type="InterPro" id="IPR020894">
    <property type="entry name" value="Cadherin_CS"/>
</dbReference>
<dbReference type="InterPro" id="IPR015919">
    <property type="entry name" value="Cadherin-like_sf"/>
</dbReference>
<keyword evidence="3" id="KW-0812">Transmembrane</keyword>
<dbReference type="InterPro" id="IPR002126">
    <property type="entry name" value="Cadherin-like_dom"/>
</dbReference>
<evidence type="ECO:0000256" key="9">
    <source>
        <dbReference type="ARBA" id="ARBA00023136"/>
    </source>
</evidence>
<dbReference type="OrthoDB" id="6252479at2759"/>
<keyword evidence="2" id="KW-0245">EGF-like domain</keyword>
<keyword evidence="4" id="KW-0732">Signal</keyword>
<dbReference type="GO" id="GO:0016342">
    <property type="term" value="C:catenin complex"/>
    <property type="evidence" value="ECO:0007669"/>
    <property type="project" value="TreeGrafter"/>
</dbReference>
<dbReference type="SUPFAM" id="SSF49313">
    <property type="entry name" value="Cadherin-like"/>
    <property type="match status" value="10"/>
</dbReference>
<keyword evidence="5" id="KW-0677">Repeat</keyword>
<keyword evidence="10" id="KW-1015">Disulfide bond</keyword>
<feature type="domain" description="Cadherin" evidence="13">
    <location>
        <begin position="616"/>
        <end position="697"/>
    </location>
</feature>
<evidence type="ECO:0000256" key="4">
    <source>
        <dbReference type="ARBA" id="ARBA00022729"/>
    </source>
</evidence>
<dbReference type="InterPro" id="IPR039808">
    <property type="entry name" value="Cadherin"/>
</dbReference>
<evidence type="ECO:0000313" key="15">
    <source>
        <dbReference type="Proteomes" id="UP000678393"/>
    </source>
</evidence>
<dbReference type="SMART" id="SM00112">
    <property type="entry name" value="CA"/>
    <property type="match status" value="9"/>
</dbReference>
<evidence type="ECO:0000313" key="14">
    <source>
        <dbReference type="EMBL" id="CAG5134647.1"/>
    </source>
</evidence>
<comment type="subcellular location">
    <subcellularLocation>
        <location evidence="1">Membrane</location>
        <topology evidence="1">Single-pass membrane protein</topology>
    </subcellularLocation>
</comment>
<dbReference type="PRINTS" id="PR00205">
    <property type="entry name" value="CADHERIN"/>
</dbReference>
<keyword evidence="11" id="KW-0325">Glycoprotein</keyword>
<feature type="domain" description="Cadherin" evidence="13">
    <location>
        <begin position="167"/>
        <end position="275"/>
    </location>
</feature>
<dbReference type="GO" id="GO:0016477">
    <property type="term" value="P:cell migration"/>
    <property type="evidence" value="ECO:0007669"/>
    <property type="project" value="TreeGrafter"/>
</dbReference>
<reference evidence="14" key="1">
    <citation type="submission" date="2021-04" db="EMBL/GenBank/DDBJ databases">
        <authorList>
            <consortium name="Molecular Ecology Group"/>
        </authorList>
    </citation>
    <scope>NUCLEOTIDE SEQUENCE</scope>
</reference>
<dbReference type="Pfam" id="PF00028">
    <property type="entry name" value="Cadherin"/>
    <property type="match status" value="8"/>
</dbReference>
<feature type="domain" description="Cadherin" evidence="13">
    <location>
        <begin position="856"/>
        <end position="959"/>
    </location>
</feature>
<feature type="domain" description="Cadherin" evidence="13">
    <location>
        <begin position="748"/>
        <end position="855"/>
    </location>
</feature>
<keyword evidence="15" id="KW-1185">Reference proteome</keyword>
<evidence type="ECO:0000256" key="12">
    <source>
        <dbReference type="PROSITE-ProRule" id="PRU00043"/>
    </source>
</evidence>
<comment type="caution">
    <text evidence="14">The sequence shown here is derived from an EMBL/GenBank/DDBJ whole genome shotgun (WGS) entry which is preliminary data.</text>
</comment>
<keyword evidence="9" id="KW-0472">Membrane</keyword>
<dbReference type="PROSITE" id="PS00232">
    <property type="entry name" value="CADHERIN_1"/>
    <property type="match status" value="5"/>
</dbReference>
<evidence type="ECO:0000256" key="10">
    <source>
        <dbReference type="ARBA" id="ARBA00023157"/>
    </source>
</evidence>
<evidence type="ECO:0000256" key="7">
    <source>
        <dbReference type="ARBA" id="ARBA00022889"/>
    </source>
</evidence>
<gene>
    <name evidence="14" type="ORF">CUNI_LOCUS20205</name>
</gene>
<proteinExistence type="predicted"/>
<keyword evidence="8" id="KW-1133">Transmembrane helix</keyword>
<dbReference type="FunFam" id="2.60.40.60:FF:000015">
    <property type="entry name" value="FAT atypical cadherin 1"/>
    <property type="match status" value="1"/>
</dbReference>
<dbReference type="EMBL" id="CAJHNH020007445">
    <property type="protein sequence ID" value="CAG5134647.1"/>
    <property type="molecule type" value="Genomic_DNA"/>
</dbReference>
<evidence type="ECO:0000256" key="2">
    <source>
        <dbReference type="ARBA" id="ARBA00022536"/>
    </source>
</evidence>
<evidence type="ECO:0000256" key="1">
    <source>
        <dbReference type="ARBA" id="ARBA00004167"/>
    </source>
</evidence>
<organism evidence="14 15">
    <name type="scientific">Candidula unifasciata</name>
    <dbReference type="NCBI Taxonomy" id="100452"/>
    <lineage>
        <taxon>Eukaryota</taxon>
        <taxon>Metazoa</taxon>
        <taxon>Spiralia</taxon>
        <taxon>Lophotrochozoa</taxon>
        <taxon>Mollusca</taxon>
        <taxon>Gastropoda</taxon>
        <taxon>Heterobranchia</taxon>
        <taxon>Euthyneura</taxon>
        <taxon>Panpulmonata</taxon>
        <taxon>Eupulmonata</taxon>
        <taxon>Stylommatophora</taxon>
        <taxon>Helicina</taxon>
        <taxon>Helicoidea</taxon>
        <taxon>Geomitridae</taxon>
        <taxon>Candidula</taxon>
    </lineage>
</organism>
<keyword evidence="7" id="KW-0130">Cell adhesion</keyword>
<dbReference type="FunFam" id="2.60.40.60:FF:000020">
    <property type="entry name" value="Dachsous cadherin-related 1b"/>
    <property type="match status" value="2"/>
</dbReference>
<feature type="domain" description="Cadherin" evidence="13">
    <location>
        <begin position="282"/>
        <end position="384"/>
    </location>
</feature>
<feature type="domain" description="Cadherin" evidence="13">
    <location>
        <begin position="960"/>
        <end position="1065"/>
    </location>
</feature>
<feature type="domain" description="Cadherin" evidence="13">
    <location>
        <begin position="48"/>
        <end position="166"/>
    </location>
</feature>
<dbReference type="Proteomes" id="UP000678393">
    <property type="component" value="Unassembled WGS sequence"/>
</dbReference>
<evidence type="ECO:0000259" key="13">
    <source>
        <dbReference type="PROSITE" id="PS50268"/>
    </source>
</evidence>
<feature type="domain" description="Cadherin" evidence="13">
    <location>
        <begin position="385"/>
        <end position="491"/>
    </location>
</feature>
<evidence type="ECO:0000256" key="5">
    <source>
        <dbReference type="ARBA" id="ARBA00022737"/>
    </source>
</evidence>
<keyword evidence="6 12" id="KW-0106">Calcium</keyword>
<dbReference type="GO" id="GO:0007156">
    <property type="term" value="P:homophilic cell adhesion via plasma membrane adhesion molecules"/>
    <property type="evidence" value="ECO:0007669"/>
    <property type="project" value="InterPro"/>
</dbReference>